<dbReference type="PANTHER" id="PTHR11889:SF31">
    <property type="entry name" value="PROTEIN HEDGEHOG"/>
    <property type="match status" value="1"/>
</dbReference>
<dbReference type="EMBL" id="JAMWBK010000002">
    <property type="protein sequence ID" value="KAJ8907556.1"/>
    <property type="molecule type" value="Genomic_DNA"/>
</dbReference>
<dbReference type="SUPFAM" id="SSF51294">
    <property type="entry name" value="Hedgehog/intein (Hint) domain"/>
    <property type="match status" value="1"/>
</dbReference>
<dbReference type="InterPro" id="IPR050387">
    <property type="entry name" value="Hedgehog_Signaling"/>
</dbReference>
<dbReference type="InterPro" id="IPR036844">
    <property type="entry name" value="Hint_dom_sf"/>
</dbReference>
<evidence type="ECO:0000259" key="2">
    <source>
        <dbReference type="Pfam" id="PF01079"/>
    </source>
</evidence>
<feature type="chain" id="PRO_5043675888" description="Hedgehog protein Hint domain-containing protein" evidence="1">
    <location>
        <begin position="22"/>
        <end position="338"/>
    </location>
</feature>
<sequence length="338" mass="37507">MLTRWVYRLIVLFVILELCLGVLQYRDVFNTFQLSACDSPNGEGCPEQITIPFPTQEISNGGDVLADINMLEVTGLNCTQEVTTMTVAFTPGESSTSVFGECDTVLDFQIKQFQNGSSLDIQMLVNFTLTGSTGGPVLSSYSTDPVCFGGSSSVRILQDGQEKSVRVDQVKVGDRVESVQNGRRVFSEVFLVQHDRDEALHEMLAIRYLASDQKDQWLRLTHSHLVYTSDWNRKRAGDLVVGDSLLTVSDPDASLQPAKIVAVEKVVDIVRNLHTQNDRIVVEGIVASAMTDYRLGPLPLQYPILLLPFKVLHWVGLSNIVHGLDRALRDAFGRYISP</sequence>
<comment type="caution">
    <text evidence="3">The sequence shown here is derived from an EMBL/GenBank/DDBJ whole genome shotgun (WGS) entry which is preliminary data.</text>
</comment>
<organism evidence="3 4">
    <name type="scientific">Rhodosorus marinus</name>
    <dbReference type="NCBI Taxonomy" id="101924"/>
    <lineage>
        <taxon>Eukaryota</taxon>
        <taxon>Rhodophyta</taxon>
        <taxon>Stylonematophyceae</taxon>
        <taxon>Stylonematales</taxon>
        <taxon>Stylonemataceae</taxon>
        <taxon>Rhodosorus</taxon>
    </lineage>
</organism>
<dbReference type="InterPro" id="IPR001767">
    <property type="entry name" value="Hedgehog_Hint"/>
</dbReference>
<dbReference type="CDD" id="cd00081">
    <property type="entry name" value="Hint"/>
    <property type="match status" value="1"/>
</dbReference>
<dbReference type="Pfam" id="PF01079">
    <property type="entry name" value="Hint"/>
    <property type="match status" value="1"/>
</dbReference>
<keyword evidence="4" id="KW-1185">Reference proteome</keyword>
<evidence type="ECO:0000256" key="1">
    <source>
        <dbReference type="SAM" id="SignalP"/>
    </source>
</evidence>
<feature type="domain" description="Hedgehog protein Hint" evidence="2">
    <location>
        <begin position="145"/>
        <end position="289"/>
    </location>
</feature>
<accession>A0AAV8V3R2</accession>
<reference evidence="3 4" key="1">
    <citation type="journal article" date="2023" name="Nat. Commun.">
        <title>Origin of minicircular mitochondrial genomes in red algae.</title>
        <authorList>
            <person name="Lee Y."/>
            <person name="Cho C.H."/>
            <person name="Lee Y.M."/>
            <person name="Park S.I."/>
            <person name="Yang J.H."/>
            <person name="West J.A."/>
            <person name="Bhattacharya D."/>
            <person name="Yoon H.S."/>
        </authorList>
    </citation>
    <scope>NUCLEOTIDE SEQUENCE [LARGE SCALE GENOMIC DNA]</scope>
    <source>
        <strain evidence="3 4">CCMP1338</strain>
        <tissue evidence="3">Whole cell</tissue>
    </source>
</reference>
<dbReference type="AlphaFoldDB" id="A0AAV8V3R2"/>
<evidence type="ECO:0000313" key="4">
    <source>
        <dbReference type="Proteomes" id="UP001157974"/>
    </source>
</evidence>
<dbReference type="Proteomes" id="UP001157974">
    <property type="component" value="Unassembled WGS sequence"/>
</dbReference>
<dbReference type="Gene3D" id="2.170.16.10">
    <property type="entry name" value="Hedgehog/Intein (Hint) domain"/>
    <property type="match status" value="1"/>
</dbReference>
<dbReference type="GO" id="GO:0016540">
    <property type="term" value="P:protein autoprocessing"/>
    <property type="evidence" value="ECO:0007669"/>
    <property type="project" value="InterPro"/>
</dbReference>
<keyword evidence="1" id="KW-0732">Signal</keyword>
<gene>
    <name evidence="3" type="ORF">NDN08_007667</name>
</gene>
<feature type="signal peptide" evidence="1">
    <location>
        <begin position="1"/>
        <end position="21"/>
    </location>
</feature>
<dbReference type="PANTHER" id="PTHR11889">
    <property type="entry name" value="HEDGEHOG"/>
    <property type="match status" value="1"/>
</dbReference>
<protein>
    <recommendedName>
        <fullName evidence="2">Hedgehog protein Hint domain-containing protein</fullName>
    </recommendedName>
</protein>
<proteinExistence type="predicted"/>
<evidence type="ECO:0000313" key="3">
    <source>
        <dbReference type="EMBL" id="KAJ8907556.1"/>
    </source>
</evidence>
<name>A0AAV8V3R2_9RHOD</name>